<organism evidence="1 2">
    <name type="scientific">Entomortierella chlamydospora</name>
    <dbReference type="NCBI Taxonomy" id="101097"/>
    <lineage>
        <taxon>Eukaryota</taxon>
        <taxon>Fungi</taxon>
        <taxon>Fungi incertae sedis</taxon>
        <taxon>Mucoromycota</taxon>
        <taxon>Mortierellomycotina</taxon>
        <taxon>Mortierellomycetes</taxon>
        <taxon>Mortierellales</taxon>
        <taxon>Mortierellaceae</taxon>
        <taxon>Entomortierella</taxon>
    </lineage>
</organism>
<keyword evidence="2" id="KW-1185">Reference proteome</keyword>
<dbReference type="Proteomes" id="UP000703661">
    <property type="component" value="Unassembled WGS sequence"/>
</dbReference>
<protein>
    <recommendedName>
        <fullName evidence="3">MULE transposase domain-containing protein</fullName>
    </recommendedName>
</protein>
<dbReference type="AlphaFoldDB" id="A0A9P6SQV3"/>
<proteinExistence type="predicted"/>
<reference evidence="1" key="1">
    <citation type="journal article" date="2020" name="Fungal Divers.">
        <title>Resolving the Mortierellaceae phylogeny through synthesis of multi-gene phylogenetics and phylogenomics.</title>
        <authorList>
            <person name="Vandepol N."/>
            <person name="Liber J."/>
            <person name="Desiro A."/>
            <person name="Na H."/>
            <person name="Kennedy M."/>
            <person name="Barry K."/>
            <person name="Grigoriev I.V."/>
            <person name="Miller A.N."/>
            <person name="O'Donnell K."/>
            <person name="Stajich J.E."/>
            <person name="Bonito G."/>
        </authorList>
    </citation>
    <scope>NUCLEOTIDE SEQUENCE</scope>
    <source>
        <strain evidence="1">NRRL 2769</strain>
    </source>
</reference>
<feature type="non-terminal residue" evidence="1">
    <location>
        <position position="1"/>
    </location>
</feature>
<accession>A0A9P6SQV3</accession>
<gene>
    <name evidence="1" type="ORF">BGZ80_008976</name>
</gene>
<name>A0A9P6SQV3_9FUNG</name>
<evidence type="ECO:0000313" key="1">
    <source>
        <dbReference type="EMBL" id="KAF9991668.1"/>
    </source>
</evidence>
<evidence type="ECO:0000313" key="2">
    <source>
        <dbReference type="Proteomes" id="UP000703661"/>
    </source>
</evidence>
<feature type="non-terminal residue" evidence="1">
    <location>
        <position position="62"/>
    </location>
</feature>
<dbReference type="EMBL" id="JAAAID010005066">
    <property type="protein sequence ID" value="KAF9991668.1"/>
    <property type="molecule type" value="Genomic_DNA"/>
</dbReference>
<comment type="caution">
    <text evidence="1">The sequence shown here is derived from an EMBL/GenBank/DDBJ whole genome shotgun (WGS) entry which is preliminary data.</text>
</comment>
<sequence length="62" mass="7241">YRLIKWLSWLKVECGLKTEKFMVDCAKSETGAVQAVFPSASIYYCNFHVAQLWEKHLKEKST</sequence>
<evidence type="ECO:0008006" key="3">
    <source>
        <dbReference type="Google" id="ProtNLM"/>
    </source>
</evidence>